<evidence type="ECO:0000313" key="1">
    <source>
        <dbReference type="EMBL" id="MPC85091.1"/>
    </source>
</evidence>
<gene>
    <name evidence="1" type="ORF">E2C01_079851</name>
</gene>
<proteinExistence type="predicted"/>
<dbReference type="Proteomes" id="UP000324222">
    <property type="component" value="Unassembled WGS sequence"/>
</dbReference>
<dbReference type="EMBL" id="VSRR010067306">
    <property type="protein sequence ID" value="MPC85091.1"/>
    <property type="molecule type" value="Genomic_DNA"/>
</dbReference>
<name>A0A5B7IHY5_PORTR</name>
<sequence>MRFTTAASLPSALQIFTPAEPQVYDIGAGKVESRNTGHGAQQVLLCRRRESLLLWPRTGLVAFSLASSNVPVFYQSSISKTLDAKLDTRRIILNKFLSKYDSFSLLTCAPALPGEHGEMRTLCIAVHNYFLQTSLLALLT</sequence>
<organism evidence="1 2">
    <name type="scientific">Portunus trituberculatus</name>
    <name type="common">Swimming crab</name>
    <name type="synonym">Neptunus trituberculatus</name>
    <dbReference type="NCBI Taxonomy" id="210409"/>
    <lineage>
        <taxon>Eukaryota</taxon>
        <taxon>Metazoa</taxon>
        <taxon>Ecdysozoa</taxon>
        <taxon>Arthropoda</taxon>
        <taxon>Crustacea</taxon>
        <taxon>Multicrustacea</taxon>
        <taxon>Malacostraca</taxon>
        <taxon>Eumalacostraca</taxon>
        <taxon>Eucarida</taxon>
        <taxon>Decapoda</taxon>
        <taxon>Pleocyemata</taxon>
        <taxon>Brachyura</taxon>
        <taxon>Eubrachyura</taxon>
        <taxon>Portunoidea</taxon>
        <taxon>Portunidae</taxon>
        <taxon>Portuninae</taxon>
        <taxon>Portunus</taxon>
    </lineage>
</organism>
<protein>
    <submittedName>
        <fullName evidence="1">Uncharacterized protein</fullName>
    </submittedName>
</protein>
<keyword evidence="2" id="KW-1185">Reference proteome</keyword>
<accession>A0A5B7IHY5</accession>
<dbReference type="AlphaFoldDB" id="A0A5B7IHY5"/>
<reference evidence="1 2" key="1">
    <citation type="submission" date="2019-05" db="EMBL/GenBank/DDBJ databases">
        <title>Another draft genome of Portunus trituberculatus and its Hox gene families provides insights of decapod evolution.</title>
        <authorList>
            <person name="Jeong J.-H."/>
            <person name="Song I."/>
            <person name="Kim S."/>
            <person name="Choi T."/>
            <person name="Kim D."/>
            <person name="Ryu S."/>
            <person name="Kim W."/>
        </authorList>
    </citation>
    <scope>NUCLEOTIDE SEQUENCE [LARGE SCALE GENOMIC DNA]</scope>
    <source>
        <tissue evidence="1">Muscle</tissue>
    </source>
</reference>
<evidence type="ECO:0000313" key="2">
    <source>
        <dbReference type="Proteomes" id="UP000324222"/>
    </source>
</evidence>
<comment type="caution">
    <text evidence="1">The sequence shown here is derived from an EMBL/GenBank/DDBJ whole genome shotgun (WGS) entry which is preliminary data.</text>
</comment>